<evidence type="ECO:0000313" key="2">
    <source>
        <dbReference type="EMBL" id="GHF57854.1"/>
    </source>
</evidence>
<evidence type="ECO:0000256" key="1">
    <source>
        <dbReference type="SAM" id="MobiDB-lite"/>
    </source>
</evidence>
<keyword evidence="3" id="KW-1185">Reference proteome</keyword>
<reference evidence="2" key="1">
    <citation type="journal article" date="2014" name="Int. J. Syst. Evol. Microbiol.">
        <title>Complete genome sequence of Corynebacterium casei LMG S-19264T (=DSM 44701T), isolated from a smear-ripened cheese.</title>
        <authorList>
            <consortium name="US DOE Joint Genome Institute (JGI-PGF)"/>
            <person name="Walter F."/>
            <person name="Albersmeier A."/>
            <person name="Kalinowski J."/>
            <person name="Ruckert C."/>
        </authorList>
    </citation>
    <scope>NUCLEOTIDE SEQUENCE</scope>
    <source>
        <strain evidence="2">CGMCC 4.7679</strain>
    </source>
</reference>
<dbReference type="Proteomes" id="UP000658656">
    <property type="component" value="Unassembled WGS sequence"/>
</dbReference>
<protein>
    <submittedName>
        <fullName evidence="2">Uncharacterized protein</fullName>
    </submittedName>
</protein>
<feature type="compositionally biased region" description="Gly residues" evidence="1">
    <location>
        <begin position="80"/>
        <end position="91"/>
    </location>
</feature>
<dbReference type="AlphaFoldDB" id="A0A8H9ITH0"/>
<gene>
    <name evidence="2" type="ORF">GCM10017566_33880</name>
</gene>
<evidence type="ECO:0000313" key="3">
    <source>
        <dbReference type="Proteomes" id="UP000658656"/>
    </source>
</evidence>
<dbReference type="EMBL" id="BNAV01000004">
    <property type="protein sequence ID" value="GHF57854.1"/>
    <property type="molecule type" value="Genomic_DNA"/>
</dbReference>
<accession>A0A8H9ITH0</accession>
<proteinExistence type="predicted"/>
<feature type="region of interest" description="Disordered" evidence="1">
    <location>
        <begin position="80"/>
        <end position="113"/>
    </location>
</feature>
<comment type="caution">
    <text evidence="2">The sequence shown here is derived from an EMBL/GenBank/DDBJ whole genome shotgun (WGS) entry which is preliminary data.</text>
</comment>
<reference evidence="2" key="2">
    <citation type="submission" date="2020-09" db="EMBL/GenBank/DDBJ databases">
        <authorList>
            <person name="Sun Q."/>
            <person name="Zhou Y."/>
        </authorList>
    </citation>
    <scope>NUCLEOTIDE SEQUENCE</scope>
    <source>
        <strain evidence="2">CGMCC 4.7679</strain>
    </source>
</reference>
<name>A0A8H9ITH0_9PSEU</name>
<sequence length="130" mass="12864">MSIVASGSFGGSGGAPNGMLSGDCSRSWRHGRTGWRRGGGGWRGGGCRTGGGGTGACWDRGGTCLRRPLGGTGFTRRVGCSGGGVRSGGGRRATRSAGRSGGHPGSLSNACPILGGRYGHSRVVTSRDGP</sequence>
<organism evidence="2 3">
    <name type="scientific">Amycolatopsis bartoniae</name>
    <dbReference type="NCBI Taxonomy" id="941986"/>
    <lineage>
        <taxon>Bacteria</taxon>
        <taxon>Bacillati</taxon>
        <taxon>Actinomycetota</taxon>
        <taxon>Actinomycetes</taxon>
        <taxon>Pseudonocardiales</taxon>
        <taxon>Pseudonocardiaceae</taxon>
        <taxon>Amycolatopsis</taxon>
    </lineage>
</organism>